<dbReference type="InterPro" id="IPR014744">
    <property type="entry name" value="Nuc_rcpt_coact_CREBbp"/>
</dbReference>
<keyword evidence="3" id="KW-0804">Transcription</keyword>
<feature type="compositionally biased region" description="Low complexity" evidence="5">
    <location>
        <begin position="225"/>
        <end position="241"/>
    </location>
</feature>
<keyword evidence="8" id="KW-1185">Reference proteome</keyword>
<evidence type="ECO:0000256" key="1">
    <source>
        <dbReference type="ARBA" id="ARBA00022737"/>
    </source>
</evidence>
<keyword evidence="4" id="KW-0539">Nucleus</keyword>
<feature type="compositionally biased region" description="Low complexity" evidence="5">
    <location>
        <begin position="274"/>
        <end position="312"/>
    </location>
</feature>
<dbReference type="GO" id="GO:0005634">
    <property type="term" value="C:nucleus"/>
    <property type="evidence" value="ECO:0007669"/>
    <property type="project" value="InterPro"/>
</dbReference>
<evidence type="ECO:0000259" key="6">
    <source>
        <dbReference type="Pfam" id="PF09030"/>
    </source>
</evidence>
<evidence type="ECO:0000256" key="3">
    <source>
        <dbReference type="ARBA" id="ARBA00023163"/>
    </source>
</evidence>
<keyword evidence="2" id="KW-0805">Transcription regulation</keyword>
<dbReference type="Proteomes" id="UP000801492">
    <property type="component" value="Unassembled WGS sequence"/>
</dbReference>
<dbReference type="AlphaFoldDB" id="A0A8K0FY96"/>
<name>A0A8K0FY96_IGNLU</name>
<dbReference type="Pfam" id="PF09030">
    <property type="entry name" value="Creb_binding"/>
    <property type="match status" value="1"/>
</dbReference>
<keyword evidence="1" id="KW-0677">Repeat</keyword>
<dbReference type="EMBL" id="VTPC01091236">
    <property type="protein sequence ID" value="KAF2879043.1"/>
    <property type="molecule type" value="Genomic_DNA"/>
</dbReference>
<feature type="region of interest" description="Disordered" evidence="5">
    <location>
        <begin position="222"/>
        <end position="312"/>
    </location>
</feature>
<evidence type="ECO:0000256" key="2">
    <source>
        <dbReference type="ARBA" id="ARBA00023015"/>
    </source>
</evidence>
<reference evidence="7" key="1">
    <citation type="submission" date="2019-08" db="EMBL/GenBank/DDBJ databases">
        <title>The genome of the North American firefly Photinus pyralis.</title>
        <authorList>
            <consortium name="Photinus pyralis genome working group"/>
            <person name="Fallon T.R."/>
            <person name="Sander Lower S.E."/>
            <person name="Weng J.-K."/>
        </authorList>
    </citation>
    <scope>NUCLEOTIDE SEQUENCE</scope>
    <source>
        <strain evidence="7">TRF0915ILg1</strain>
        <tissue evidence="7">Whole body</tissue>
    </source>
</reference>
<proteinExistence type="predicted"/>
<evidence type="ECO:0000313" key="7">
    <source>
        <dbReference type="EMBL" id="KAF2879043.1"/>
    </source>
</evidence>
<accession>A0A8K0FY96</accession>
<organism evidence="7 8">
    <name type="scientific">Ignelater luminosus</name>
    <name type="common">Cucubano</name>
    <name type="synonym">Pyrophorus luminosus</name>
    <dbReference type="NCBI Taxonomy" id="2038154"/>
    <lineage>
        <taxon>Eukaryota</taxon>
        <taxon>Metazoa</taxon>
        <taxon>Ecdysozoa</taxon>
        <taxon>Arthropoda</taxon>
        <taxon>Hexapoda</taxon>
        <taxon>Insecta</taxon>
        <taxon>Pterygota</taxon>
        <taxon>Neoptera</taxon>
        <taxon>Endopterygota</taxon>
        <taxon>Coleoptera</taxon>
        <taxon>Polyphaga</taxon>
        <taxon>Elateriformia</taxon>
        <taxon>Elateroidea</taxon>
        <taxon>Elateridae</taxon>
        <taxon>Agrypninae</taxon>
        <taxon>Pyrophorini</taxon>
        <taxon>Ignelater</taxon>
    </lineage>
</organism>
<evidence type="ECO:0000256" key="5">
    <source>
        <dbReference type="SAM" id="MobiDB-lite"/>
    </source>
</evidence>
<dbReference type="GO" id="GO:0003713">
    <property type="term" value="F:transcription coactivator activity"/>
    <property type="evidence" value="ECO:0007669"/>
    <property type="project" value="InterPro"/>
</dbReference>
<feature type="compositionally biased region" description="Polar residues" evidence="5">
    <location>
        <begin position="242"/>
        <end position="260"/>
    </location>
</feature>
<evidence type="ECO:0000313" key="8">
    <source>
        <dbReference type="Proteomes" id="UP000801492"/>
    </source>
</evidence>
<dbReference type="GO" id="GO:0004402">
    <property type="term" value="F:histone acetyltransferase activity"/>
    <property type="evidence" value="ECO:0007669"/>
    <property type="project" value="InterPro"/>
</dbReference>
<dbReference type="InterPro" id="IPR037073">
    <property type="entry name" value="Nuc_rcpt_coact_CREBbp_sf"/>
</dbReference>
<feature type="domain" description="Nuclear receptor coactivator CREB-bp-like interlocking" evidence="6">
    <location>
        <begin position="18"/>
        <end position="80"/>
    </location>
</feature>
<comment type="caution">
    <text evidence="7">The sequence shown here is derived from an EMBL/GenBank/DDBJ whole genome shotgun (WGS) entry which is preliminary data.</text>
</comment>
<dbReference type="SUPFAM" id="SSF69125">
    <property type="entry name" value="Nuclear receptor coactivator interlocking domain"/>
    <property type="match status" value="1"/>
</dbReference>
<protein>
    <recommendedName>
        <fullName evidence="6">Nuclear receptor coactivator CREB-bp-like interlocking domain-containing protein</fullName>
    </recommendedName>
</protein>
<dbReference type="Gene3D" id="1.10.1630.10">
    <property type="entry name" value="Nuclear receptor coactivator, CREB-bp-like, interlocking domain"/>
    <property type="match status" value="1"/>
</dbReference>
<dbReference type="InterPro" id="IPR009110">
    <property type="entry name" value="Nuc_rcpt_coact"/>
</dbReference>
<dbReference type="CDD" id="cd20910">
    <property type="entry name" value="NCBD_CREBBP-p300_like"/>
    <property type="match status" value="1"/>
</dbReference>
<dbReference type="OrthoDB" id="7700330at2759"/>
<dbReference type="GO" id="GO:0000123">
    <property type="term" value="C:histone acetyltransferase complex"/>
    <property type="evidence" value="ECO:0007669"/>
    <property type="project" value="InterPro"/>
</dbReference>
<evidence type="ECO:0000256" key="4">
    <source>
        <dbReference type="ARBA" id="ARBA00023242"/>
    </source>
</evidence>
<gene>
    <name evidence="7" type="ORF">ILUMI_27137</name>
</gene>
<sequence length="312" mass="34565">MDRSKDSKGKGGKVRLRQTQLLRRHSADVYSTFTMMQKQAIEQIKQTLGSPKSPEQQRQILQILKVNPELMAAFIKQQLLQKEQTPPANVLQVIKRVQEEAARQQQLLSYGKLNPGAGVPGQNMPPPQVQRAMSHLGTGQGEDLLPMEQWQQCGGAGQGLRQAGHQLMQQQQAAQFGTDLMQGDTPTIRLGTSTIANPGNTMMQKQALLQLMQNLTITSVSRPRAAQAQQGRGAGVAGASQHMLSQQQAPAAQHQNRMQMQTMLGQGPTPGPPGQTMTQQQQQWFKHQQMLVMQQQQQFQQPSAPPSYQQDK</sequence>